<proteinExistence type="predicted"/>
<sequence length="124" mass="12877">MRDIHADGGAAVHGLHHAGQAPPSGDRGNLILGVGNRFPLRGDGRARRGHQTLGQVFIHGDGRAQIARAGVGNAHEVKGGLHPAVLPAGSVQGKKHNIRHGAKLQHALSEHARALQPPGGPYLL</sequence>
<organism evidence="1">
    <name type="scientific">bioreactor metagenome</name>
    <dbReference type="NCBI Taxonomy" id="1076179"/>
    <lineage>
        <taxon>unclassified sequences</taxon>
        <taxon>metagenomes</taxon>
        <taxon>ecological metagenomes</taxon>
    </lineage>
</organism>
<comment type="caution">
    <text evidence="1">The sequence shown here is derived from an EMBL/GenBank/DDBJ whole genome shotgun (WGS) entry which is preliminary data.</text>
</comment>
<dbReference type="AlphaFoldDB" id="A0A645D6U3"/>
<gene>
    <name evidence="1" type="ORF">SDC9_132318</name>
</gene>
<name>A0A645D6U3_9ZZZZ</name>
<accession>A0A645D6U3</accession>
<evidence type="ECO:0000313" key="1">
    <source>
        <dbReference type="EMBL" id="MPM85240.1"/>
    </source>
</evidence>
<dbReference type="EMBL" id="VSSQ01033590">
    <property type="protein sequence ID" value="MPM85240.1"/>
    <property type="molecule type" value="Genomic_DNA"/>
</dbReference>
<protein>
    <submittedName>
        <fullName evidence="1">Uncharacterized protein</fullName>
    </submittedName>
</protein>
<reference evidence="1" key="1">
    <citation type="submission" date="2019-08" db="EMBL/GenBank/DDBJ databases">
        <authorList>
            <person name="Kucharzyk K."/>
            <person name="Murdoch R.W."/>
            <person name="Higgins S."/>
            <person name="Loffler F."/>
        </authorList>
    </citation>
    <scope>NUCLEOTIDE SEQUENCE</scope>
</reference>